<evidence type="ECO:0000313" key="1">
    <source>
        <dbReference type="EMBL" id="KAJ1374846.1"/>
    </source>
</evidence>
<sequence length="50" mass="5615">MKTSTDSSRAKNAHHALQPQSVVRILVCLPVHCAIVQIKAQKEMKKRDFA</sequence>
<keyword evidence="2" id="KW-1185">Reference proteome</keyword>
<comment type="caution">
    <text evidence="1">The sequence shown here is derived from an EMBL/GenBank/DDBJ whole genome shotgun (WGS) entry which is preliminary data.</text>
</comment>
<gene>
    <name evidence="1" type="ORF">KIN20_037948</name>
</gene>
<name>A0AAD5REY1_PARTN</name>
<accession>A0AAD5REY1</accession>
<evidence type="ECO:0000313" key="2">
    <source>
        <dbReference type="Proteomes" id="UP001196413"/>
    </source>
</evidence>
<proteinExistence type="predicted"/>
<dbReference type="AlphaFoldDB" id="A0AAD5REY1"/>
<dbReference type="EMBL" id="JAHQIW010007490">
    <property type="protein sequence ID" value="KAJ1374846.1"/>
    <property type="molecule type" value="Genomic_DNA"/>
</dbReference>
<reference evidence="1" key="1">
    <citation type="submission" date="2021-06" db="EMBL/GenBank/DDBJ databases">
        <title>Parelaphostrongylus tenuis whole genome reference sequence.</title>
        <authorList>
            <person name="Garwood T.J."/>
            <person name="Larsen P.A."/>
            <person name="Fountain-Jones N.M."/>
            <person name="Garbe J.R."/>
            <person name="Macchietto M.G."/>
            <person name="Kania S.A."/>
            <person name="Gerhold R.W."/>
            <person name="Richards J.E."/>
            <person name="Wolf T.M."/>
        </authorList>
    </citation>
    <scope>NUCLEOTIDE SEQUENCE</scope>
    <source>
        <strain evidence="1">MNPRO001-30</strain>
        <tissue evidence="1">Meninges</tissue>
    </source>
</reference>
<protein>
    <submittedName>
        <fullName evidence="1">Uncharacterized protein</fullName>
    </submittedName>
</protein>
<organism evidence="1 2">
    <name type="scientific">Parelaphostrongylus tenuis</name>
    <name type="common">Meningeal worm</name>
    <dbReference type="NCBI Taxonomy" id="148309"/>
    <lineage>
        <taxon>Eukaryota</taxon>
        <taxon>Metazoa</taxon>
        <taxon>Ecdysozoa</taxon>
        <taxon>Nematoda</taxon>
        <taxon>Chromadorea</taxon>
        <taxon>Rhabditida</taxon>
        <taxon>Rhabditina</taxon>
        <taxon>Rhabditomorpha</taxon>
        <taxon>Strongyloidea</taxon>
        <taxon>Metastrongylidae</taxon>
        <taxon>Parelaphostrongylus</taxon>
    </lineage>
</organism>
<dbReference type="Proteomes" id="UP001196413">
    <property type="component" value="Unassembled WGS sequence"/>
</dbReference>